<dbReference type="Pfam" id="PF14479">
    <property type="entry name" value="HeLo"/>
    <property type="match status" value="1"/>
</dbReference>
<evidence type="ECO:0000259" key="1">
    <source>
        <dbReference type="Pfam" id="PF14479"/>
    </source>
</evidence>
<dbReference type="OrthoDB" id="1911848at2759"/>
<organism evidence="2 3">
    <name type="scientific">Verticillium longisporum</name>
    <name type="common">Verticillium dahliae var. longisporum</name>
    <dbReference type="NCBI Taxonomy" id="100787"/>
    <lineage>
        <taxon>Eukaryota</taxon>
        <taxon>Fungi</taxon>
        <taxon>Dikarya</taxon>
        <taxon>Ascomycota</taxon>
        <taxon>Pezizomycotina</taxon>
        <taxon>Sordariomycetes</taxon>
        <taxon>Hypocreomycetidae</taxon>
        <taxon>Glomerellales</taxon>
        <taxon>Plectosphaerellaceae</taxon>
        <taxon>Verticillium</taxon>
    </lineage>
</organism>
<evidence type="ECO:0000313" key="3">
    <source>
        <dbReference type="Proteomes" id="UP000689129"/>
    </source>
</evidence>
<accession>A0A8I2ZY96</accession>
<feature type="domain" description="Prion-inhibition and propagation HeLo" evidence="1">
    <location>
        <begin position="16"/>
        <end position="115"/>
    </location>
</feature>
<dbReference type="Proteomes" id="UP000689129">
    <property type="component" value="Unassembled WGS sequence"/>
</dbReference>
<comment type="caution">
    <text evidence="2">The sequence shown here is derived from an EMBL/GenBank/DDBJ whole genome shotgun (WGS) entry which is preliminary data.</text>
</comment>
<gene>
    <name evidence="2" type="ORF">HYQ45_003396</name>
</gene>
<dbReference type="EMBL" id="JAEMWZ010000053">
    <property type="protein sequence ID" value="KAG7139716.1"/>
    <property type="molecule type" value="Genomic_DNA"/>
</dbReference>
<dbReference type="InterPro" id="IPR029498">
    <property type="entry name" value="HeLo_dom"/>
</dbReference>
<sequence>MAVDYDKVGFQLGAAGLGIGAFSGILDVMSACSRLYKLWRSLRELDGHLGLLRAKLVLQHALLQQWERDWLSAPAESSGRSGFRRRQRWIRQHEVAVTETLHAVRRLLESLEPLRLTSSAQHGKTGAAAALESLNWVHDKAAESERALDQLDSLLAGLYRLLPPMTPNSEASQVILAVEDLQDSQIDAQIVSSNKTTQSTLGLRQLGKQLNLDLENRVHQFSHRPVTSSLSIKTSRVQVGAHDEVSAGFRSFGVLDGGEPILIEWKRYDASWMGQKGIELHGRISNIAQLLHTDTKPDELLALKCLGFFDDVERSAFGFVFRLPLASAAAATPAPAPDGKPMVSLKALLDQPTPENLPTLEERHQASYGLALSISILHAVSWLHKSIRSQNVLFPVDRNGRPRWTTPYLVGFDFSRPDAVDESSEKPEQSARFNVYRHPSAQGSPNEGYRRSFDVYSLGVVLLEIGLWRPAWKLYKDGMAAEAFRDVLVDKSKAWLGHLMGTVYREAAVKCLTGSFDAHQAKIGDGRDDDLGLQTLYIEVVEVLGRLQED</sequence>
<dbReference type="PANTHER" id="PTHR37542:SF1">
    <property type="entry name" value="PRION-INHIBITION AND PROPAGATION HELO DOMAIN-CONTAINING PROTEIN"/>
    <property type="match status" value="1"/>
</dbReference>
<proteinExistence type="predicted"/>
<protein>
    <recommendedName>
        <fullName evidence="1">Prion-inhibition and propagation HeLo domain-containing protein</fullName>
    </recommendedName>
</protein>
<dbReference type="AlphaFoldDB" id="A0A8I2ZY96"/>
<reference evidence="2" key="1">
    <citation type="journal article" date="2021" name="Mol. Plant Pathol.">
        <title>A 20-kb lineage-specific genomic region tames virulence in pathogenic amphidiploid Verticillium longisporum.</title>
        <authorList>
            <person name="Harting R."/>
            <person name="Starke J."/>
            <person name="Kusch H."/>
            <person name="Poggeler S."/>
            <person name="Maurus I."/>
            <person name="Schluter R."/>
            <person name="Landesfeind M."/>
            <person name="Bulla I."/>
            <person name="Nowrousian M."/>
            <person name="de Jonge R."/>
            <person name="Stahlhut G."/>
            <person name="Hoff K.J."/>
            <person name="Asshauer K.P."/>
            <person name="Thurmer A."/>
            <person name="Stanke M."/>
            <person name="Daniel R."/>
            <person name="Morgenstern B."/>
            <person name="Thomma B.P.H.J."/>
            <person name="Kronstad J.W."/>
            <person name="Braus-Stromeyer S.A."/>
            <person name="Braus G.H."/>
        </authorList>
    </citation>
    <scope>NUCLEOTIDE SEQUENCE</scope>
    <source>
        <strain evidence="2">Vl32</strain>
    </source>
</reference>
<dbReference type="PANTHER" id="PTHR37542">
    <property type="entry name" value="HELO DOMAIN-CONTAINING PROTEIN-RELATED"/>
    <property type="match status" value="1"/>
</dbReference>
<evidence type="ECO:0000313" key="2">
    <source>
        <dbReference type="EMBL" id="KAG7139716.1"/>
    </source>
</evidence>
<name>A0A8I2ZY96_VERLO</name>